<reference evidence="4 5" key="1">
    <citation type="submission" date="2020-06" db="EMBL/GenBank/DDBJ databases">
        <title>Frischella cerana isolated from Apis cerana gut homogenate.</title>
        <authorList>
            <person name="Wolter L.A."/>
            <person name="Suenami S."/>
            <person name="Miyazaki R."/>
        </authorList>
    </citation>
    <scope>NUCLEOTIDE SEQUENCE [LARGE SCALE GENOMIC DNA]</scope>
    <source>
        <strain evidence="4 5">Ac13</strain>
    </source>
</reference>
<comment type="caution">
    <text evidence="4">The sequence shown here is derived from an EMBL/GenBank/DDBJ whole genome shotgun (WGS) entry which is preliminary data.</text>
</comment>
<evidence type="ECO:0000313" key="5">
    <source>
        <dbReference type="Proteomes" id="UP000651208"/>
    </source>
</evidence>
<keyword evidence="4" id="KW-0132">Cell division</keyword>
<gene>
    <name evidence="4" type="primary">zapB</name>
    <name evidence="4" type="ORF">FcAc13_03220</name>
</gene>
<evidence type="ECO:0000256" key="2">
    <source>
        <dbReference type="ARBA" id="ARBA00023210"/>
    </source>
</evidence>
<sequence>MSLEILNQLEARIQHTVNTIKTLQDEIDIYKQKNNDLEQLINDEAEEMKKLQAENEKLKQEQNLWQERISTLLNKIGEISQ</sequence>
<organism evidence="4 5">
    <name type="scientific">Frischella japonica</name>
    <dbReference type="NCBI Taxonomy" id="2741544"/>
    <lineage>
        <taxon>Bacteria</taxon>
        <taxon>Pseudomonadati</taxon>
        <taxon>Pseudomonadota</taxon>
        <taxon>Gammaproteobacteria</taxon>
        <taxon>Orbales</taxon>
        <taxon>Orbaceae</taxon>
        <taxon>Frischella</taxon>
    </lineage>
</organism>
<protein>
    <submittedName>
        <fullName evidence="4">Cell division protein ZapB</fullName>
    </submittedName>
</protein>
<keyword evidence="5" id="KW-1185">Reference proteome</keyword>
<evidence type="ECO:0000256" key="3">
    <source>
        <dbReference type="SAM" id="Coils"/>
    </source>
</evidence>
<evidence type="ECO:0000256" key="1">
    <source>
        <dbReference type="ARBA" id="ARBA00023054"/>
    </source>
</evidence>
<dbReference type="Proteomes" id="UP000651208">
    <property type="component" value="Unassembled WGS sequence"/>
</dbReference>
<feature type="coiled-coil region" evidence="3">
    <location>
        <begin position="6"/>
        <end position="75"/>
    </location>
</feature>
<dbReference type="InterPro" id="IPR009252">
    <property type="entry name" value="Cell_div_ZapB"/>
</dbReference>
<keyword evidence="2" id="KW-0131">Cell cycle</keyword>
<accession>A0ABR7QVU3</accession>
<name>A0ABR7QVU3_9GAMM</name>
<keyword evidence="1 3" id="KW-0175">Coiled coil</keyword>
<keyword evidence="2" id="KW-0717">Septation</keyword>
<dbReference type="RefSeq" id="WP_187754747.1">
    <property type="nucleotide sequence ID" value="NZ_JABURY010000006.1"/>
</dbReference>
<proteinExistence type="predicted"/>
<evidence type="ECO:0000313" key="4">
    <source>
        <dbReference type="EMBL" id="MBC9130316.1"/>
    </source>
</evidence>
<dbReference type="GO" id="GO:0051301">
    <property type="term" value="P:cell division"/>
    <property type="evidence" value="ECO:0007669"/>
    <property type="project" value="UniProtKB-KW"/>
</dbReference>
<dbReference type="Gene3D" id="1.20.5.340">
    <property type="match status" value="1"/>
</dbReference>
<dbReference type="Pfam" id="PF06005">
    <property type="entry name" value="ZapB"/>
    <property type="match status" value="1"/>
</dbReference>
<dbReference type="EMBL" id="JABURY010000006">
    <property type="protein sequence ID" value="MBC9130316.1"/>
    <property type="molecule type" value="Genomic_DNA"/>
</dbReference>